<evidence type="ECO:0000259" key="1">
    <source>
        <dbReference type="Pfam" id="PF13966"/>
    </source>
</evidence>
<gene>
    <name evidence="2" type="ORF">FSB_LOCUS22920</name>
</gene>
<dbReference type="PANTHER" id="PTHR33116:SF78">
    <property type="entry name" value="OS12G0587133 PROTEIN"/>
    <property type="match status" value="1"/>
</dbReference>
<accession>A0A2N9G662</accession>
<name>A0A2N9G662_FAGSY</name>
<dbReference type="PANTHER" id="PTHR33116">
    <property type="entry name" value="REVERSE TRANSCRIPTASE ZINC-BINDING DOMAIN-CONTAINING PROTEIN-RELATED-RELATED"/>
    <property type="match status" value="1"/>
</dbReference>
<proteinExistence type="predicted"/>
<sequence>MVMALWAGTGGSLEAGCGSQVWRLMSFRNDTLHWELTFSRNIQDWELDTMNSFMELIYSTNLDGNGVDTVCWQQKSKGRFTVRSFYRCLSPTPSLVFPWKGVWNPKVPPRVAFFLWTTVLGKILTADNLRKRKIVIVTWCCMCKDDGESIGHLFIHCPVVKELWDAVLSLFGVMWVMPRRVRNLIEEWHGSNHHQSIIWNAVPHCLMWSVWRERNSRIFEDSETTIDDLKLRFF</sequence>
<reference evidence="2" key="1">
    <citation type="submission" date="2018-02" db="EMBL/GenBank/DDBJ databases">
        <authorList>
            <person name="Cohen D.B."/>
            <person name="Kent A.D."/>
        </authorList>
    </citation>
    <scope>NUCLEOTIDE SEQUENCE</scope>
</reference>
<dbReference type="Pfam" id="PF13966">
    <property type="entry name" value="zf-RVT"/>
    <property type="match status" value="1"/>
</dbReference>
<dbReference type="InterPro" id="IPR026960">
    <property type="entry name" value="RVT-Znf"/>
</dbReference>
<protein>
    <recommendedName>
        <fullName evidence="1">Reverse transcriptase zinc-binding domain-containing protein</fullName>
    </recommendedName>
</protein>
<organism evidence="2">
    <name type="scientific">Fagus sylvatica</name>
    <name type="common">Beechnut</name>
    <dbReference type="NCBI Taxonomy" id="28930"/>
    <lineage>
        <taxon>Eukaryota</taxon>
        <taxon>Viridiplantae</taxon>
        <taxon>Streptophyta</taxon>
        <taxon>Embryophyta</taxon>
        <taxon>Tracheophyta</taxon>
        <taxon>Spermatophyta</taxon>
        <taxon>Magnoliopsida</taxon>
        <taxon>eudicotyledons</taxon>
        <taxon>Gunneridae</taxon>
        <taxon>Pentapetalae</taxon>
        <taxon>rosids</taxon>
        <taxon>fabids</taxon>
        <taxon>Fagales</taxon>
        <taxon>Fagaceae</taxon>
        <taxon>Fagus</taxon>
    </lineage>
</organism>
<dbReference type="EMBL" id="OIVN01001535">
    <property type="protein sequence ID" value="SPC95038.1"/>
    <property type="molecule type" value="Genomic_DNA"/>
</dbReference>
<evidence type="ECO:0000313" key="2">
    <source>
        <dbReference type="EMBL" id="SPC95038.1"/>
    </source>
</evidence>
<feature type="domain" description="Reverse transcriptase zinc-binding" evidence="1">
    <location>
        <begin position="80"/>
        <end position="164"/>
    </location>
</feature>
<dbReference type="AlphaFoldDB" id="A0A2N9G662"/>